<keyword evidence="2" id="KW-1185">Reference proteome</keyword>
<dbReference type="Proteomes" id="UP001153332">
    <property type="component" value="Unassembled WGS sequence"/>
</dbReference>
<reference evidence="1" key="1">
    <citation type="submission" date="2022-12" db="EMBL/GenBank/DDBJ databases">
        <title>Genome Sequence of Lasiodiplodia mahajangana.</title>
        <authorList>
            <person name="Buettner E."/>
        </authorList>
    </citation>
    <scope>NUCLEOTIDE SEQUENCE</scope>
    <source>
        <strain evidence="1">VT137</strain>
    </source>
</reference>
<organism evidence="1 2">
    <name type="scientific">Lasiodiplodia mahajangana</name>
    <dbReference type="NCBI Taxonomy" id="1108764"/>
    <lineage>
        <taxon>Eukaryota</taxon>
        <taxon>Fungi</taxon>
        <taxon>Dikarya</taxon>
        <taxon>Ascomycota</taxon>
        <taxon>Pezizomycotina</taxon>
        <taxon>Dothideomycetes</taxon>
        <taxon>Dothideomycetes incertae sedis</taxon>
        <taxon>Botryosphaeriales</taxon>
        <taxon>Botryosphaeriaceae</taxon>
        <taxon>Lasiodiplodia</taxon>
    </lineage>
</organism>
<proteinExistence type="predicted"/>
<dbReference type="EMBL" id="JAPUUL010001159">
    <property type="protein sequence ID" value="KAJ8128189.1"/>
    <property type="molecule type" value="Genomic_DNA"/>
</dbReference>
<protein>
    <submittedName>
        <fullName evidence="1">Uncharacterized protein</fullName>
    </submittedName>
</protein>
<accession>A0ACC2JLB8</accession>
<sequence length="193" mass="20153">MRASTSASLLLYASAYLAPASAHLLPSRRDLDLRLEGKRAAHVVGTMELDGDLEKRRVVDYCVADPARSGVCVALSGVVSAVAFGIASILKSDSDANDCTAHSGQVDDIHWSVFANGSHCDTTAELGTIAGAMANYLRTQNQSLCGVHCIKMTHGGTWQGYVTLGPAGEPLDNYYCGSAYSFGDCGSGGKSDA</sequence>
<name>A0ACC2JLB8_9PEZI</name>
<evidence type="ECO:0000313" key="1">
    <source>
        <dbReference type="EMBL" id="KAJ8128189.1"/>
    </source>
</evidence>
<gene>
    <name evidence="1" type="ORF">O1611_g5447</name>
</gene>
<evidence type="ECO:0000313" key="2">
    <source>
        <dbReference type="Proteomes" id="UP001153332"/>
    </source>
</evidence>
<comment type="caution">
    <text evidence="1">The sequence shown here is derived from an EMBL/GenBank/DDBJ whole genome shotgun (WGS) entry which is preliminary data.</text>
</comment>